<feature type="transmembrane region" description="Helical" evidence="8">
    <location>
        <begin position="221"/>
        <end position="241"/>
    </location>
</feature>
<dbReference type="GO" id="GO:0015171">
    <property type="term" value="F:amino acid transmembrane transporter activity"/>
    <property type="evidence" value="ECO:0007669"/>
    <property type="project" value="TreeGrafter"/>
</dbReference>
<feature type="compositionally biased region" description="Low complexity" evidence="7">
    <location>
        <begin position="1"/>
        <end position="11"/>
    </location>
</feature>
<feature type="transmembrane region" description="Helical" evidence="8">
    <location>
        <begin position="88"/>
        <end position="109"/>
    </location>
</feature>
<feature type="transmembrane region" description="Helical" evidence="8">
    <location>
        <begin position="364"/>
        <end position="387"/>
    </location>
</feature>
<dbReference type="PANTHER" id="PTHR43341:SF3">
    <property type="entry name" value="AMINO-ACID PERMEASE PB1C11.02-RELATED"/>
    <property type="match status" value="1"/>
</dbReference>
<evidence type="ECO:0000313" key="10">
    <source>
        <dbReference type="EMBL" id="KAA8564046.1"/>
    </source>
</evidence>
<dbReference type="InterPro" id="IPR004840">
    <property type="entry name" value="Amino_acid_permease_CS"/>
</dbReference>
<sequence length="471" mass="50113">MSDPQPQPQSHSHSHSLFHSKSPIHVINPDDKDTEYGIPPSDLPNDGPPILADKLARSLSARQVQMIAIGGTIGTGLFLGTGKSLATGGPASILIAYFIVGFIIMLTMLSLGEMAAYVPIAGSFCTFAGRYHGGGFGRAAAGLGVLGDLGLPGWGLALIFWVFLIAANIITVKAYGELEYWLSLLKVVTVTIFIILGIAVNCGGNTSHTYLGAHYWYIGDAPFVGGIGGFASVFVTASFAYGGTESIAITAGETKNPTKNLPRVVKNVFWRILIFYILSVLLIGLNVPYNYPNLSSKKTATSPFTIIFQMAGAKAAGSFINAVILTSVISAGNHALFAGTRLLYTLSVAGHAPHFLGKLNRNRVPWVAVLATSAISGLCFGASFIGAGQLWSWLQNLVGELDVPVGPVALRAAERADRAGAGVELLQPALQRRRFRQLLHRVAHHGRHVAGLEVAEGDEGHHFVKIMNFLF</sequence>
<evidence type="ECO:0000259" key="9">
    <source>
        <dbReference type="Pfam" id="PF00324"/>
    </source>
</evidence>
<feature type="domain" description="Amino acid permease/ SLC12A" evidence="9">
    <location>
        <begin position="64"/>
        <end position="139"/>
    </location>
</feature>
<evidence type="ECO:0000256" key="8">
    <source>
        <dbReference type="SAM" id="Phobius"/>
    </source>
</evidence>
<dbReference type="AlphaFoldDB" id="A0A5M9J8R4"/>
<organism evidence="10 11">
    <name type="scientific">Monilinia fructicola</name>
    <name type="common">Brown rot fungus</name>
    <name type="synonym">Ciboria fructicola</name>
    <dbReference type="NCBI Taxonomy" id="38448"/>
    <lineage>
        <taxon>Eukaryota</taxon>
        <taxon>Fungi</taxon>
        <taxon>Dikarya</taxon>
        <taxon>Ascomycota</taxon>
        <taxon>Pezizomycotina</taxon>
        <taxon>Leotiomycetes</taxon>
        <taxon>Helotiales</taxon>
        <taxon>Sclerotiniaceae</taxon>
        <taxon>Monilinia</taxon>
    </lineage>
</organism>
<dbReference type="Proteomes" id="UP000322873">
    <property type="component" value="Unassembled WGS sequence"/>
</dbReference>
<keyword evidence="4" id="KW-0029">Amino-acid transport</keyword>
<dbReference type="EMBL" id="VICG01000016">
    <property type="protein sequence ID" value="KAA8564046.1"/>
    <property type="molecule type" value="Genomic_DNA"/>
</dbReference>
<keyword evidence="3 8" id="KW-0812">Transmembrane</keyword>
<evidence type="ECO:0000256" key="5">
    <source>
        <dbReference type="ARBA" id="ARBA00022989"/>
    </source>
</evidence>
<evidence type="ECO:0000256" key="2">
    <source>
        <dbReference type="ARBA" id="ARBA00022448"/>
    </source>
</evidence>
<name>A0A5M9J8R4_MONFR</name>
<feature type="transmembrane region" description="Helical" evidence="8">
    <location>
        <begin position="319"/>
        <end position="344"/>
    </location>
</feature>
<feature type="domain" description="Amino acid permease/ SLC12A" evidence="9">
    <location>
        <begin position="151"/>
        <end position="399"/>
    </location>
</feature>
<feature type="transmembrane region" description="Helical" evidence="8">
    <location>
        <begin position="64"/>
        <end position="82"/>
    </location>
</feature>
<comment type="subcellular location">
    <subcellularLocation>
        <location evidence="1">Membrane</location>
        <topology evidence="1">Multi-pass membrane protein</topology>
    </subcellularLocation>
</comment>
<evidence type="ECO:0000256" key="7">
    <source>
        <dbReference type="SAM" id="MobiDB-lite"/>
    </source>
</evidence>
<dbReference type="Gene3D" id="1.20.1740.10">
    <property type="entry name" value="Amino acid/polyamine transporter I"/>
    <property type="match status" value="1"/>
</dbReference>
<feature type="region of interest" description="Disordered" evidence="7">
    <location>
        <begin position="1"/>
        <end position="46"/>
    </location>
</feature>
<keyword evidence="5 8" id="KW-1133">Transmembrane helix</keyword>
<feature type="transmembrane region" description="Helical" evidence="8">
    <location>
        <begin position="268"/>
        <end position="289"/>
    </location>
</feature>
<dbReference type="InterPro" id="IPR004841">
    <property type="entry name" value="AA-permease/SLC12A_dom"/>
</dbReference>
<dbReference type="Pfam" id="PF00324">
    <property type="entry name" value="AA_permease"/>
    <property type="match status" value="2"/>
</dbReference>
<evidence type="ECO:0000256" key="3">
    <source>
        <dbReference type="ARBA" id="ARBA00022692"/>
    </source>
</evidence>
<evidence type="ECO:0000256" key="1">
    <source>
        <dbReference type="ARBA" id="ARBA00004141"/>
    </source>
</evidence>
<evidence type="ECO:0000313" key="11">
    <source>
        <dbReference type="Proteomes" id="UP000322873"/>
    </source>
</evidence>
<feature type="transmembrane region" description="Helical" evidence="8">
    <location>
        <begin position="153"/>
        <end position="172"/>
    </location>
</feature>
<proteinExistence type="predicted"/>
<evidence type="ECO:0000256" key="6">
    <source>
        <dbReference type="ARBA" id="ARBA00023136"/>
    </source>
</evidence>
<accession>A0A5M9J8R4</accession>
<reference evidence="10 11" key="1">
    <citation type="submission" date="2019-06" db="EMBL/GenBank/DDBJ databases">
        <title>Genome Sequence of the Brown Rot Fungal Pathogen Monilinia fructicola.</title>
        <authorList>
            <person name="De Miccolis Angelini R.M."/>
            <person name="Landi L."/>
            <person name="Abate D."/>
            <person name="Pollastro S."/>
            <person name="Romanazzi G."/>
            <person name="Faretra F."/>
        </authorList>
    </citation>
    <scope>NUCLEOTIDE SEQUENCE [LARGE SCALE GENOMIC DNA]</scope>
    <source>
        <strain evidence="10 11">Mfrc123</strain>
    </source>
</reference>
<keyword evidence="2" id="KW-0813">Transport</keyword>
<feature type="transmembrane region" description="Helical" evidence="8">
    <location>
        <begin position="184"/>
        <end position="201"/>
    </location>
</feature>
<comment type="caution">
    <text evidence="10">The sequence shown here is derived from an EMBL/GenBank/DDBJ whole genome shotgun (WGS) entry which is preliminary data.</text>
</comment>
<dbReference type="PANTHER" id="PTHR43341">
    <property type="entry name" value="AMINO ACID PERMEASE"/>
    <property type="match status" value="1"/>
</dbReference>
<keyword evidence="6 8" id="KW-0472">Membrane</keyword>
<dbReference type="InterPro" id="IPR050524">
    <property type="entry name" value="APC_YAT"/>
</dbReference>
<gene>
    <name evidence="10" type="ORF">EYC84_012038</name>
</gene>
<protein>
    <recommendedName>
        <fullName evidence="9">Amino acid permease/ SLC12A domain-containing protein</fullName>
    </recommendedName>
</protein>
<keyword evidence="11" id="KW-1185">Reference proteome</keyword>
<evidence type="ECO:0000256" key="4">
    <source>
        <dbReference type="ARBA" id="ARBA00022970"/>
    </source>
</evidence>
<dbReference type="PROSITE" id="PS00218">
    <property type="entry name" value="AMINO_ACID_PERMEASE_1"/>
    <property type="match status" value="1"/>
</dbReference>
<dbReference type="VEuPathDB" id="FungiDB:MFRU_032g00400"/>
<dbReference type="GO" id="GO:0016020">
    <property type="term" value="C:membrane"/>
    <property type="evidence" value="ECO:0007669"/>
    <property type="project" value="UniProtKB-SubCell"/>
</dbReference>